<proteinExistence type="inferred from homology"/>
<dbReference type="SUPFAM" id="SSF53474">
    <property type="entry name" value="alpha/beta-Hydrolases"/>
    <property type="match status" value="1"/>
</dbReference>
<dbReference type="Pfam" id="PF02230">
    <property type="entry name" value="Abhydrolase_2"/>
    <property type="match status" value="1"/>
</dbReference>
<dbReference type="PANTHER" id="PTHR10655:SF17">
    <property type="entry name" value="LYSOPHOSPHOLIPASE-LIKE PROTEIN 1"/>
    <property type="match status" value="1"/>
</dbReference>
<feature type="domain" description="Phospholipase/carboxylesterase/thioesterase" evidence="3">
    <location>
        <begin position="15"/>
        <end position="215"/>
    </location>
</feature>
<gene>
    <name evidence="4" type="primary">estB</name>
    <name evidence="4" type="ORF">OPKNFCMD_4530</name>
</gene>
<evidence type="ECO:0000256" key="2">
    <source>
        <dbReference type="ARBA" id="ARBA00022801"/>
    </source>
</evidence>
<protein>
    <submittedName>
        <fullName evidence="4">Carboxylesterase 2</fullName>
    </submittedName>
</protein>
<evidence type="ECO:0000313" key="4">
    <source>
        <dbReference type="EMBL" id="GJD51772.1"/>
    </source>
</evidence>
<evidence type="ECO:0000259" key="3">
    <source>
        <dbReference type="Pfam" id="PF02230"/>
    </source>
</evidence>
<dbReference type="Gene3D" id="3.40.50.1820">
    <property type="entry name" value="alpha/beta hydrolase"/>
    <property type="match status" value="1"/>
</dbReference>
<sequence>MPTLPGPRLPPRSGRAPRQLVVLLHGFGADGNDLIDLAQVWQPLLPDAAFVAPHAPEPCIQGFGRQWFSLTFRDPHERWRGVNRAAPALDAFLDAELAAHGLSDRQLALVGFSQGCMMALHVSLRRARAPAAVVGLSGMLVLEEGKGPESLAPALRAVPPVLLAHGDQDEVIPVDALFLSGEALAAAGVPVEWHLSAGTGHGIDEGALHHAGLFLAEGFARAKGLERAGGAERAGGVERA</sequence>
<keyword evidence="2" id="KW-0378">Hydrolase</keyword>
<dbReference type="PANTHER" id="PTHR10655">
    <property type="entry name" value="LYSOPHOSPHOLIPASE-RELATED"/>
    <property type="match status" value="1"/>
</dbReference>
<evidence type="ECO:0000313" key="5">
    <source>
        <dbReference type="Proteomes" id="UP001055167"/>
    </source>
</evidence>
<keyword evidence="5" id="KW-1185">Reference proteome</keyword>
<dbReference type="InterPro" id="IPR003140">
    <property type="entry name" value="PLipase/COase/thioEstase"/>
</dbReference>
<comment type="caution">
    <text evidence="4">The sequence shown here is derived from an EMBL/GenBank/DDBJ whole genome shotgun (WGS) entry which is preliminary data.</text>
</comment>
<accession>A0ABQ4R4W4</accession>
<dbReference type="Proteomes" id="UP001055167">
    <property type="component" value="Unassembled WGS sequence"/>
</dbReference>
<comment type="similarity">
    <text evidence="1">Belongs to the AB hydrolase superfamily. AB hydrolase 2 family.</text>
</comment>
<dbReference type="InterPro" id="IPR029058">
    <property type="entry name" value="AB_hydrolase_fold"/>
</dbReference>
<dbReference type="EMBL" id="BPQH01000015">
    <property type="protein sequence ID" value="GJD51772.1"/>
    <property type="molecule type" value="Genomic_DNA"/>
</dbReference>
<evidence type="ECO:0000256" key="1">
    <source>
        <dbReference type="ARBA" id="ARBA00006499"/>
    </source>
</evidence>
<dbReference type="RefSeq" id="WP_128565565.1">
    <property type="nucleotide sequence ID" value="NZ_BPQH01000015.1"/>
</dbReference>
<dbReference type="InterPro" id="IPR050565">
    <property type="entry name" value="LYPA1-2/EST-like"/>
</dbReference>
<reference evidence="4" key="2">
    <citation type="submission" date="2021-08" db="EMBL/GenBank/DDBJ databases">
        <authorList>
            <person name="Tani A."/>
            <person name="Ola A."/>
            <person name="Ogura Y."/>
            <person name="Katsura K."/>
            <person name="Hayashi T."/>
        </authorList>
    </citation>
    <scope>NUCLEOTIDE SEQUENCE</scope>
    <source>
        <strain evidence="4">KCTC 52305</strain>
    </source>
</reference>
<organism evidence="4 5">
    <name type="scientific">Methylobacterium crusticola</name>
    <dbReference type="NCBI Taxonomy" id="1697972"/>
    <lineage>
        <taxon>Bacteria</taxon>
        <taxon>Pseudomonadati</taxon>
        <taxon>Pseudomonadota</taxon>
        <taxon>Alphaproteobacteria</taxon>
        <taxon>Hyphomicrobiales</taxon>
        <taxon>Methylobacteriaceae</taxon>
        <taxon>Methylobacterium</taxon>
    </lineage>
</organism>
<name>A0ABQ4R4W4_9HYPH</name>
<reference evidence="4" key="1">
    <citation type="journal article" date="2021" name="Front. Microbiol.">
        <title>Comprehensive Comparative Genomics and Phenotyping of Methylobacterium Species.</title>
        <authorList>
            <person name="Alessa O."/>
            <person name="Ogura Y."/>
            <person name="Fujitani Y."/>
            <person name="Takami H."/>
            <person name="Hayashi T."/>
            <person name="Sahin N."/>
            <person name="Tani A."/>
        </authorList>
    </citation>
    <scope>NUCLEOTIDE SEQUENCE</scope>
    <source>
        <strain evidence="4">KCTC 52305</strain>
    </source>
</reference>